<evidence type="ECO:0000313" key="7">
    <source>
        <dbReference type="EMBL" id="KPP74105.1"/>
    </source>
</evidence>
<dbReference type="STRING" id="113540.ENSSFOP00015045773"/>
<dbReference type="PANTHER" id="PTHR21043:SF0">
    <property type="entry name" value="MITOCHONDRIAL ASSEMBLY OF RIBOSOMAL LARGE SUBUNIT PROTEIN 1"/>
    <property type="match status" value="1"/>
</dbReference>
<dbReference type="HAMAP" id="MF_01477">
    <property type="entry name" value="Iojap_RsfS"/>
    <property type="match status" value="1"/>
</dbReference>
<dbReference type="AlphaFoldDB" id="A0A0N8K169"/>
<dbReference type="GO" id="GO:0090071">
    <property type="term" value="P:negative regulation of ribosome biogenesis"/>
    <property type="evidence" value="ECO:0007669"/>
    <property type="project" value="TreeGrafter"/>
</dbReference>
<evidence type="ECO:0000256" key="5">
    <source>
        <dbReference type="ARBA" id="ARBA00073331"/>
    </source>
</evidence>
<dbReference type="Proteomes" id="UP000034805">
    <property type="component" value="Unassembled WGS sequence"/>
</dbReference>
<dbReference type="SUPFAM" id="SSF81301">
    <property type="entry name" value="Nucleotidyltransferase"/>
    <property type="match status" value="1"/>
</dbReference>
<evidence type="ECO:0000256" key="1">
    <source>
        <dbReference type="ARBA" id="ARBA00004173"/>
    </source>
</evidence>
<dbReference type="NCBIfam" id="TIGR00090">
    <property type="entry name" value="rsfS_iojap_ybeB"/>
    <property type="match status" value="1"/>
</dbReference>
<protein>
    <recommendedName>
        <fullName evidence="5">Mitochondrial assembly of ribosomal large subunit protein 1</fullName>
    </recommendedName>
</protein>
<sequence length="263" mass="30266">MVLKAIGRSLPQVLYWNVVRANTTTRSLCGSLKEEEEDSPSTVACFLSRRGALFSRGRDRYSWKMRFYPDHHHHHRSSASGFSKTFTTHSAGMMTEAQTQRHDGSAADLETDDEDVRKRPPCTFNIDVVVALLRQENAADVCVINVPKEMKYVDYFVVVSGSSTRHLIAMAEYSLKVYKSMKTDADPHVRIEGRNSEDWLCIDFGHIVVHFMLPETRELYELEKLWTLRSFDEQLSLMPTEILPEDFIYEDKSKDWRSGFGEG</sequence>
<organism evidence="7 8">
    <name type="scientific">Scleropages formosus</name>
    <name type="common">Asian bonytongue</name>
    <name type="synonym">Osteoglossum formosum</name>
    <dbReference type="NCBI Taxonomy" id="113540"/>
    <lineage>
        <taxon>Eukaryota</taxon>
        <taxon>Metazoa</taxon>
        <taxon>Chordata</taxon>
        <taxon>Craniata</taxon>
        <taxon>Vertebrata</taxon>
        <taxon>Euteleostomi</taxon>
        <taxon>Actinopterygii</taxon>
        <taxon>Neopterygii</taxon>
        <taxon>Teleostei</taxon>
        <taxon>Osteoglossocephala</taxon>
        <taxon>Osteoglossomorpha</taxon>
        <taxon>Osteoglossiformes</taxon>
        <taxon>Osteoglossidae</taxon>
        <taxon>Scleropages</taxon>
    </lineage>
</organism>
<dbReference type="EMBL" id="JARO02001899">
    <property type="protein sequence ID" value="KPP74105.1"/>
    <property type="molecule type" value="Genomic_DNA"/>
</dbReference>
<name>A0A0N8K169_SCLFO</name>
<dbReference type="Pfam" id="PF02410">
    <property type="entry name" value="RsfS"/>
    <property type="match status" value="1"/>
</dbReference>
<comment type="caution">
    <text evidence="7">The sequence shown here is derived from an EMBL/GenBank/DDBJ whole genome shotgun (WGS) entry which is preliminary data.</text>
</comment>
<dbReference type="GO" id="GO:0017148">
    <property type="term" value="P:negative regulation of translation"/>
    <property type="evidence" value="ECO:0007669"/>
    <property type="project" value="TreeGrafter"/>
</dbReference>
<evidence type="ECO:0000256" key="4">
    <source>
        <dbReference type="ARBA" id="ARBA00053669"/>
    </source>
</evidence>
<evidence type="ECO:0000313" key="8">
    <source>
        <dbReference type="Proteomes" id="UP000034805"/>
    </source>
</evidence>
<dbReference type="InterPro" id="IPR004394">
    <property type="entry name" value="Iojap/RsfS/C7orf30"/>
</dbReference>
<feature type="region of interest" description="Disordered" evidence="6">
    <location>
        <begin position="96"/>
        <end position="115"/>
    </location>
</feature>
<proteinExistence type="inferred from homology"/>
<evidence type="ECO:0000256" key="3">
    <source>
        <dbReference type="ARBA" id="ARBA00023128"/>
    </source>
</evidence>
<evidence type="ECO:0000256" key="2">
    <source>
        <dbReference type="ARBA" id="ARBA00010574"/>
    </source>
</evidence>
<dbReference type="GO" id="GO:0005739">
    <property type="term" value="C:mitochondrion"/>
    <property type="evidence" value="ECO:0007669"/>
    <property type="project" value="UniProtKB-SubCell"/>
</dbReference>
<keyword evidence="3" id="KW-0496">Mitochondrion</keyword>
<dbReference type="InterPro" id="IPR043519">
    <property type="entry name" value="NT_sf"/>
</dbReference>
<dbReference type="GO" id="GO:0043023">
    <property type="term" value="F:ribosomal large subunit binding"/>
    <property type="evidence" value="ECO:0007669"/>
    <property type="project" value="TreeGrafter"/>
</dbReference>
<accession>A0A0N8K169</accession>
<reference evidence="7 8" key="1">
    <citation type="submission" date="2015-08" db="EMBL/GenBank/DDBJ databases">
        <title>The genome of the Asian arowana (Scleropages formosus).</title>
        <authorList>
            <person name="Tan M.H."/>
            <person name="Gan H.M."/>
            <person name="Croft L.J."/>
            <person name="Austin C.M."/>
        </authorList>
    </citation>
    <scope>NUCLEOTIDE SEQUENCE [LARGE SCALE GENOMIC DNA]</scope>
    <source>
        <strain evidence="7">Aro1</strain>
    </source>
</reference>
<comment type="subcellular location">
    <subcellularLocation>
        <location evidence="1">Mitochondrion</location>
    </subcellularLocation>
</comment>
<dbReference type="FunFam" id="3.30.460.10:FF:000018">
    <property type="entry name" value="Mitochondrial assembly of ribosomal large subunit 1"/>
    <property type="match status" value="1"/>
</dbReference>
<feature type="non-terminal residue" evidence="7">
    <location>
        <position position="263"/>
    </location>
</feature>
<evidence type="ECO:0000256" key="6">
    <source>
        <dbReference type="SAM" id="MobiDB-lite"/>
    </source>
</evidence>
<gene>
    <name evidence="7" type="ORF">Z043_106760</name>
</gene>
<dbReference type="Gene3D" id="3.30.460.10">
    <property type="entry name" value="Beta Polymerase, domain 2"/>
    <property type="match status" value="1"/>
</dbReference>
<dbReference type="PANTHER" id="PTHR21043">
    <property type="entry name" value="IOJAP SUPERFAMILY ORTHOLOG"/>
    <property type="match status" value="1"/>
</dbReference>
<comment type="function">
    <text evidence="4">Required for normal mitochondrial ribosome function and mitochondrial translation. May play a role in ribosome biogenesis by preventing premature association of the 28S and 39S ribosomal subunits. Interacts with mitochondrial ribosomal protein uL14m (MRPL14), probably blocking formation of intersubunit bridge B8, preventing association of the 28S and 39S ribosomal subunits. Addition to isolated mitochondrial ribosomal subunits partially inhibits translation, probably by interfering with the association of the 28S and 39S ribosomal subunits and the formation of functional ribosomes. May also participate in the assembly and/or regulation of the stability of the large subunit of the mitochondrial ribosome. May function as a ribosomal silencing factor.</text>
</comment>
<comment type="similarity">
    <text evidence="2">Belongs to the Iojap/RsfS family.</text>
</comment>